<name>A0A4U0XV50_9PEZI</name>
<dbReference type="InterPro" id="IPR003719">
    <property type="entry name" value="Phenazine_PhzF-like"/>
</dbReference>
<dbReference type="PANTHER" id="PTHR13774">
    <property type="entry name" value="PHENAZINE BIOSYNTHESIS PROTEIN"/>
    <property type="match status" value="1"/>
</dbReference>
<gene>
    <name evidence="4" type="ORF">B0A49_02610</name>
</gene>
<evidence type="ECO:0000313" key="4">
    <source>
        <dbReference type="EMBL" id="TKA79393.1"/>
    </source>
</evidence>
<dbReference type="Gene3D" id="3.10.310.10">
    <property type="entry name" value="Diaminopimelate Epimerase, Chain A, domain 1"/>
    <property type="match status" value="2"/>
</dbReference>
<evidence type="ECO:0000256" key="2">
    <source>
        <dbReference type="ARBA" id="ARBA00023235"/>
    </source>
</evidence>
<dbReference type="SUPFAM" id="SSF54506">
    <property type="entry name" value="Diaminopimelate epimerase-like"/>
    <property type="match status" value="1"/>
</dbReference>
<dbReference type="Proteomes" id="UP000308768">
    <property type="component" value="Unassembled WGS sequence"/>
</dbReference>
<dbReference type="EMBL" id="NAJN01000101">
    <property type="protein sequence ID" value="TKA79393.1"/>
    <property type="molecule type" value="Genomic_DNA"/>
</dbReference>
<keyword evidence="2" id="KW-0413">Isomerase</keyword>
<evidence type="ECO:0000256" key="1">
    <source>
        <dbReference type="ARBA" id="ARBA00008270"/>
    </source>
</evidence>
<sequence length="317" mass="34235">MTSPRTLHFMVIDTMTATAFTGNPTPVFILDHLEGWLTVECMQLLAREMNQSETVFLRRLQAPDPSAYAVRWFTPYAEEPFCGHGVVAAAIALHQTHGLSSVKFEAFGGVKLSAVVAPSTSQAGAATVVMTLPSEPVDQTLDGAGTVKRDFARALGIREEDVVAIGRNSLMDVVLELDPRVDFSATNMEIDPVKLLKASPARTRSQVVTGAWGRGTFDFAKRVFAYGSEDQATGSTYCVLAPYWAAKLGKKNLRAVQTSARRGEANLVLKEKEGLVEVCADGIKTIEGDILYPDIARSTNLAQAKLRNRVSGSIGSV</sequence>
<keyword evidence="5" id="KW-1185">Reference proteome</keyword>
<evidence type="ECO:0008006" key="6">
    <source>
        <dbReference type="Google" id="ProtNLM"/>
    </source>
</evidence>
<proteinExistence type="inferred from homology"/>
<dbReference type="GO" id="GO:0005737">
    <property type="term" value="C:cytoplasm"/>
    <property type="evidence" value="ECO:0007669"/>
    <property type="project" value="TreeGrafter"/>
</dbReference>
<dbReference type="OrthoDB" id="412383at2759"/>
<dbReference type="Pfam" id="PF02567">
    <property type="entry name" value="PhzC-PhzF"/>
    <property type="match status" value="1"/>
</dbReference>
<reference evidence="4 5" key="1">
    <citation type="submission" date="2017-03" db="EMBL/GenBank/DDBJ databases">
        <title>Genomes of endolithic fungi from Antarctica.</title>
        <authorList>
            <person name="Coleine C."/>
            <person name="Masonjones S."/>
            <person name="Stajich J.E."/>
        </authorList>
    </citation>
    <scope>NUCLEOTIDE SEQUENCE [LARGE SCALE GENOMIC DNA]</scope>
    <source>
        <strain evidence="4 5">CCFEE 5187</strain>
    </source>
</reference>
<protein>
    <recommendedName>
        <fullName evidence="6">Isomerase</fullName>
    </recommendedName>
</protein>
<dbReference type="AlphaFoldDB" id="A0A4U0XV50"/>
<evidence type="ECO:0000313" key="5">
    <source>
        <dbReference type="Proteomes" id="UP000308768"/>
    </source>
</evidence>
<comment type="caution">
    <text evidence="4">The sequence shown here is derived from an EMBL/GenBank/DDBJ whole genome shotgun (WGS) entry which is preliminary data.</text>
</comment>
<dbReference type="PANTHER" id="PTHR13774:SF17">
    <property type="entry name" value="PHENAZINE BIOSYNTHESIS-LIKE DOMAIN-CONTAINING PROTEIN"/>
    <property type="match status" value="1"/>
</dbReference>
<accession>A0A4U0XV50</accession>
<organism evidence="4 5">
    <name type="scientific">Cryomyces minteri</name>
    <dbReference type="NCBI Taxonomy" id="331657"/>
    <lineage>
        <taxon>Eukaryota</taxon>
        <taxon>Fungi</taxon>
        <taxon>Dikarya</taxon>
        <taxon>Ascomycota</taxon>
        <taxon>Pezizomycotina</taxon>
        <taxon>Dothideomycetes</taxon>
        <taxon>Dothideomycetes incertae sedis</taxon>
        <taxon>Cryomyces</taxon>
    </lineage>
</organism>
<dbReference type="PIRSF" id="PIRSF016184">
    <property type="entry name" value="PhzC_PhzF"/>
    <property type="match status" value="1"/>
</dbReference>
<evidence type="ECO:0000256" key="3">
    <source>
        <dbReference type="PIRSR" id="PIRSR016184-1"/>
    </source>
</evidence>
<feature type="active site" evidence="3">
    <location>
        <position position="53"/>
    </location>
</feature>
<dbReference type="GO" id="GO:0016853">
    <property type="term" value="F:isomerase activity"/>
    <property type="evidence" value="ECO:0007669"/>
    <property type="project" value="UniProtKB-KW"/>
</dbReference>
<comment type="similarity">
    <text evidence="1">Belongs to the PhzF family.</text>
</comment>